<dbReference type="Pfam" id="PF05154">
    <property type="entry name" value="TM2"/>
    <property type="match status" value="1"/>
</dbReference>
<name>A0A9D9D7Y9_9BACL</name>
<organism evidence="7 8">
    <name type="scientific">Candidatus Scatoplasma merdavium</name>
    <dbReference type="NCBI Taxonomy" id="2840932"/>
    <lineage>
        <taxon>Bacteria</taxon>
        <taxon>Bacillati</taxon>
        <taxon>Bacillota</taxon>
        <taxon>Bacilli</taxon>
        <taxon>Bacillales</taxon>
        <taxon>Candidatus Scatoplasma</taxon>
    </lineage>
</organism>
<dbReference type="EMBL" id="JADING010000119">
    <property type="protein sequence ID" value="MBO8414635.1"/>
    <property type="molecule type" value="Genomic_DNA"/>
</dbReference>
<evidence type="ECO:0000259" key="6">
    <source>
        <dbReference type="Pfam" id="PF05154"/>
    </source>
</evidence>
<feature type="transmembrane region" description="Helical" evidence="5">
    <location>
        <begin position="43"/>
        <end position="64"/>
    </location>
</feature>
<comment type="subcellular location">
    <subcellularLocation>
        <location evidence="1">Membrane</location>
        <topology evidence="1">Multi-pass membrane protein</topology>
    </subcellularLocation>
</comment>
<sequence length="82" mass="9750">MDQLDQEKIDWLLIVVIVFLGWLGIDKFYFGKKDGWKTFLVKLLATCAFVGVIWNIVDLVMALFKKYRLNPLYYIDMLEKNK</sequence>
<reference evidence="7" key="2">
    <citation type="journal article" date="2021" name="PeerJ">
        <title>Extensive microbial diversity within the chicken gut microbiome revealed by metagenomics and culture.</title>
        <authorList>
            <person name="Gilroy R."/>
            <person name="Ravi A."/>
            <person name="Getino M."/>
            <person name="Pursley I."/>
            <person name="Horton D.L."/>
            <person name="Alikhan N.F."/>
            <person name="Baker D."/>
            <person name="Gharbi K."/>
            <person name="Hall N."/>
            <person name="Watson M."/>
            <person name="Adriaenssens E.M."/>
            <person name="Foster-Nyarko E."/>
            <person name="Jarju S."/>
            <person name="Secka A."/>
            <person name="Antonio M."/>
            <person name="Oren A."/>
            <person name="Chaudhuri R.R."/>
            <person name="La Ragione R."/>
            <person name="Hildebrand F."/>
            <person name="Pallen M.J."/>
        </authorList>
    </citation>
    <scope>NUCLEOTIDE SEQUENCE</scope>
    <source>
        <strain evidence="7">1748</strain>
    </source>
</reference>
<keyword evidence="2 5" id="KW-0812">Transmembrane</keyword>
<evidence type="ECO:0000256" key="3">
    <source>
        <dbReference type="ARBA" id="ARBA00022989"/>
    </source>
</evidence>
<evidence type="ECO:0000256" key="5">
    <source>
        <dbReference type="SAM" id="Phobius"/>
    </source>
</evidence>
<keyword evidence="3 5" id="KW-1133">Transmembrane helix</keyword>
<evidence type="ECO:0000313" key="8">
    <source>
        <dbReference type="Proteomes" id="UP000823629"/>
    </source>
</evidence>
<reference evidence="7" key="1">
    <citation type="submission" date="2020-10" db="EMBL/GenBank/DDBJ databases">
        <authorList>
            <person name="Gilroy R."/>
        </authorList>
    </citation>
    <scope>NUCLEOTIDE SEQUENCE</scope>
    <source>
        <strain evidence="7">1748</strain>
    </source>
</reference>
<feature type="domain" description="TM2" evidence="6">
    <location>
        <begin position="11"/>
        <end position="60"/>
    </location>
</feature>
<protein>
    <submittedName>
        <fullName evidence="7">NINE protein</fullName>
    </submittedName>
</protein>
<feature type="transmembrane region" description="Helical" evidence="5">
    <location>
        <begin position="12"/>
        <end position="31"/>
    </location>
</feature>
<evidence type="ECO:0000256" key="1">
    <source>
        <dbReference type="ARBA" id="ARBA00004141"/>
    </source>
</evidence>
<dbReference type="Proteomes" id="UP000823629">
    <property type="component" value="Unassembled WGS sequence"/>
</dbReference>
<evidence type="ECO:0000256" key="4">
    <source>
        <dbReference type="ARBA" id="ARBA00023136"/>
    </source>
</evidence>
<gene>
    <name evidence="7" type="ORF">IAC78_04115</name>
</gene>
<proteinExistence type="predicted"/>
<dbReference type="InterPro" id="IPR007829">
    <property type="entry name" value="TM2"/>
</dbReference>
<evidence type="ECO:0000256" key="2">
    <source>
        <dbReference type="ARBA" id="ARBA00022692"/>
    </source>
</evidence>
<dbReference type="AlphaFoldDB" id="A0A9D9D7Y9"/>
<accession>A0A9D9D7Y9</accession>
<evidence type="ECO:0000313" key="7">
    <source>
        <dbReference type="EMBL" id="MBO8414635.1"/>
    </source>
</evidence>
<comment type="caution">
    <text evidence="7">The sequence shown here is derived from an EMBL/GenBank/DDBJ whole genome shotgun (WGS) entry which is preliminary data.</text>
</comment>
<keyword evidence="4 5" id="KW-0472">Membrane</keyword>
<dbReference type="GO" id="GO:0016020">
    <property type="term" value="C:membrane"/>
    <property type="evidence" value="ECO:0007669"/>
    <property type="project" value="UniProtKB-SubCell"/>
</dbReference>